<feature type="repeat" description="TPR" evidence="3">
    <location>
        <begin position="461"/>
        <end position="494"/>
    </location>
</feature>
<evidence type="ECO:0000256" key="3">
    <source>
        <dbReference type="PROSITE-ProRule" id="PRU00339"/>
    </source>
</evidence>
<comment type="caution">
    <text evidence="5">The sequence shown here is derived from an EMBL/GenBank/DDBJ whole genome shotgun (WGS) entry which is preliminary data.</text>
</comment>
<dbReference type="Pfam" id="PF13181">
    <property type="entry name" value="TPR_8"/>
    <property type="match status" value="1"/>
</dbReference>
<dbReference type="Pfam" id="PF00515">
    <property type="entry name" value="TPR_1"/>
    <property type="match status" value="1"/>
</dbReference>
<dbReference type="EMBL" id="AOGX02000024">
    <property type="protein sequence ID" value="EOQ88063.1"/>
    <property type="molecule type" value="Genomic_DNA"/>
</dbReference>
<keyword evidence="4" id="KW-0812">Transmembrane</keyword>
<keyword evidence="2 3" id="KW-0802">TPR repeat</keyword>
<dbReference type="Pfam" id="PF13424">
    <property type="entry name" value="TPR_12"/>
    <property type="match status" value="1"/>
</dbReference>
<feature type="repeat" description="TPR" evidence="3">
    <location>
        <begin position="390"/>
        <end position="423"/>
    </location>
</feature>
<feature type="repeat" description="TPR" evidence="3">
    <location>
        <begin position="288"/>
        <end position="321"/>
    </location>
</feature>
<gene>
    <name evidence="5" type="ORF">LEP1GSC202_3474</name>
</gene>
<keyword evidence="4" id="KW-1133">Transmembrane helix</keyword>
<dbReference type="InterPro" id="IPR011990">
    <property type="entry name" value="TPR-like_helical_dom_sf"/>
</dbReference>
<keyword evidence="4" id="KW-0472">Membrane</keyword>
<feature type="transmembrane region" description="Helical" evidence="4">
    <location>
        <begin position="53"/>
        <end position="74"/>
    </location>
</feature>
<reference evidence="5 6" key="1">
    <citation type="submission" date="2013-04" db="EMBL/GenBank/DDBJ databases">
        <authorList>
            <person name="Harkins D.M."/>
            <person name="Durkin A.S."/>
            <person name="Brinkac L.M."/>
            <person name="Haft D.H."/>
            <person name="Selengut J.D."/>
            <person name="Sanka R."/>
            <person name="DePew J."/>
            <person name="Purushe J."/>
            <person name="Hartskeerl R.A."/>
            <person name="Ahmed A."/>
            <person name="van der Linden H."/>
            <person name="Goris M.G.A."/>
            <person name="Vinetz J.M."/>
            <person name="Sutton G.G."/>
            <person name="Nierman W.C."/>
            <person name="Fouts D.E."/>
        </authorList>
    </citation>
    <scope>NUCLEOTIDE SEQUENCE [LARGE SCALE GENOMIC DNA]</scope>
    <source>
        <strain evidence="5 6">Sao Paulo</strain>
    </source>
</reference>
<evidence type="ECO:0000256" key="2">
    <source>
        <dbReference type="ARBA" id="ARBA00022803"/>
    </source>
</evidence>
<dbReference type="InterPro" id="IPR051012">
    <property type="entry name" value="CellSynth/LPSAsmb/PSIAsmb"/>
</dbReference>
<sequence length="702" mass="79998">MDPIQKNRFRIEEQTSKPSYYQEDPYLRNLGKEKEKETTYESETTVRRPVLSFLFWSFLVLLVLGFLTAAYWWYLQKKQNPEEIAKVLKDLPTDKKALNLLVDKPYLPDDSVNPKLAACLNAYHNRYVNRVGTVCEEFLNSPGSDEDKSIALTVLGVMYDEAGRYINAIERLEKAIQYDSKNYFAFYNLSLAFKHAGKFEEARRAAQRAKEIAPNDYRVALLQGNLFQEIGDPQSAIEAYKEGQSLAPTDVTLTYNLAISYLKQGNIAEAIAEFQKVVQTAPNSQTAVLSYGHLGTIFYQREDYDRAEYYFREVIRLKTGDAKAYYNLGLVYLKKKVPEEAAKYFQKALDSNANEPEVYRYIADAFLSMGQTNMAITALKKALLLKPSDVDSLFALAELYYKKGELVEAESLFRRIIRLTPGDTYSETAYVNLGIILDEMERYSESIAAFEGALSLNPKNQSAYYNLGLSYLHAGKPTMAIESLRKSQALDPNHVPSRLAIADYYLENRFYSEAISEYEEAIAWKPELYEARLKLADVYIQTKNYPAAEKMLVYVLENAKDPKEIKLAHRKLALSYASSGNTGLSKRAKEEAFRATHIDPEDMESRLVLAKILIDSGSLVDREKAIEELTVITRSDVTPTISSKAHNYLGVCYFKNGEFKRALSSFQTAIDLNPSLSEAYENKRAARAQYEKSLESKKRTFY</sequence>
<dbReference type="SMART" id="SM00028">
    <property type="entry name" value="TPR"/>
    <property type="match status" value="13"/>
</dbReference>
<feature type="repeat" description="TPR" evidence="3">
    <location>
        <begin position="643"/>
        <end position="676"/>
    </location>
</feature>
<dbReference type="OrthoDB" id="304593at2"/>
<protein>
    <submittedName>
        <fullName evidence="5">Anaphase-promoting complex, cyclosome, subunit 3</fullName>
    </submittedName>
</protein>
<feature type="repeat" description="TPR" evidence="3">
    <location>
        <begin position="217"/>
        <end position="250"/>
    </location>
</feature>
<dbReference type="Proteomes" id="UP000013996">
    <property type="component" value="Unassembled WGS sequence"/>
</dbReference>
<dbReference type="PROSITE" id="PS50005">
    <property type="entry name" value="TPR"/>
    <property type="match status" value="11"/>
</dbReference>
<feature type="repeat" description="TPR" evidence="3">
    <location>
        <begin position="427"/>
        <end position="460"/>
    </location>
</feature>
<dbReference type="Gene3D" id="1.25.40.10">
    <property type="entry name" value="Tetratricopeptide repeat domain"/>
    <property type="match status" value="4"/>
</dbReference>
<dbReference type="PANTHER" id="PTHR45586:SF1">
    <property type="entry name" value="LIPOPOLYSACCHARIDE ASSEMBLY PROTEIN B"/>
    <property type="match status" value="1"/>
</dbReference>
<proteinExistence type="predicted"/>
<dbReference type="InterPro" id="IPR006597">
    <property type="entry name" value="Sel1-like"/>
</dbReference>
<dbReference type="PROSITE" id="PS50293">
    <property type="entry name" value="TPR_REGION"/>
    <property type="match status" value="3"/>
</dbReference>
<dbReference type="Pfam" id="PF14559">
    <property type="entry name" value="TPR_19"/>
    <property type="match status" value="2"/>
</dbReference>
<dbReference type="InterPro" id="IPR019734">
    <property type="entry name" value="TPR_rpt"/>
</dbReference>
<dbReference type="AlphaFoldDB" id="A0A5E8HBA2"/>
<dbReference type="SUPFAM" id="SSF48452">
    <property type="entry name" value="TPR-like"/>
    <property type="match status" value="3"/>
</dbReference>
<keyword evidence="1" id="KW-0677">Repeat</keyword>
<dbReference type="Pfam" id="PF13432">
    <property type="entry name" value="TPR_16"/>
    <property type="match status" value="2"/>
</dbReference>
<evidence type="ECO:0000256" key="1">
    <source>
        <dbReference type="ARBA" id="ARBA00022737"/>
    </source>
</evidence>
<evidence type="ECO:0000256" key="4">
    <source>
        <dbReference type="SAM" id="Phobius"/>
    </source>
</evidence>
<evidence type="ECO:0000313" key="6">
    <source>
        <dbReference type="Proteomes" id="UP000013996"/>
    </source>
</evidence>
<name>A0A5E8HBA2_9LEPT</name>
<dbReference type="STRING" id="1249483.LEP1GSC202_3474"/>
<organism evidence="5 6">
    <name type="scientific">Leptospira yanagawae serovar Saopaulo str. Sao Paulo = ATCC 700523</name>
    <dbReference type="NCBI Taxonomy" id="1249483"/>
    <lineage>
        <taxon>Bacteria</taxon>
        <taxon>Pseudomonadati</taxon>
        <taxon>Spirochaetota</taxon>
        <taxon>Spirochaetia</taxon>
        <taxon>Leptospirales</taxon>
        <taxon>Leptospiraceae</taxon>
        <taxon>Leptospira</taxon>
    </lineage>
</organism>
<dbReference type="RefSeq" id="WP_015678089.1">
    <property type="nucleotide sequence ID" value="NZ_AOGX02000024.1"/>
</dbReference>
<feature type="repeat" description="TPR" evidence="3">
    <location>
        <begin position="356"/>
        <end position="389"/>
    </location>
</feature>
<evidence type="ECO:0000313" key="5">
    <source>
        <dbReference type="EMBL" id="EOQ88063.1"/>
    </source>
</evidence>
<feature type="repeat" description="TPR" evidence="3">
    <location>
        <begin position="322"/>
        <end position="355"/>
    </location>
</feature>
<feature type="repeat" description="TPR" evidence="3">
    <location>
        <begin position="183"/>
        <end position="216"/>
    </location>
</feature>
<feature type="repeat" description="TPR" evidence="3">
    <location>
        <begin position="251"/>
        <end position="284"/>
    </location>
</feature>
<accession>A0A5E8HBA2</accession>
<dbReference type="PANTHER" id="PTHR45586">
    <property type="entry name" value="TPR REPEAT-CONTAINING PROTEIN PA4667"/>
    <property type="match status" value="1"/>
</dbReference>
<feature type="repeat" description="TPR" evidence="3">
    <location>
        <begin position="149"/>
        <end position="182"/>
    </location>
</feature>
<dbReference type="SMART" id="SM00671">
    <property type="entry name" value="SEL1"/>
    <property type="match status" value="5"/>
</dbReference>